<keyword evidence="4" id="KW-0238">DNA-binding</keyword>
<evidence type="ECO:0000256" key="2">
    <source>
        <dbReference type="ARBA" id="ARBA00022833"/>
    </source>
</evidence>
<dbReference type="PANTHER" id="PTHR36206">
    <property type="entry name" value="ASPERCRYPTIN BIOSYNTHESIS CLUSTER-SPECIFIC TRANSCRIPTION REGULATOR ATNN-RELATED"/>
    <property type="match status" value="1"/>
</dbReference>
<feature type="domain" description="Zn(2)-C6 fungal-type" evidence="7">
    <location>
        <begin position="45"/>
        <end position="74"/>
    </location>
</feature>
<keyword evidence="6" id="KW-0539">Nucleus</keyword>
<proteinExistence type="predicted"/>
<dbReference type="GO" id="GO:0003677">
    <property type="term" value="F:DNA binding"/>
    <property type="evidence" value="ECO:0007669"/>
    <property type="project" value="UniProtKB-KW"/>
</dbReference>
<dbReference type="Proteomes" id="UP000053328">
    <property type="component" value="Unassembled WGS sequence"/>
</dbReference>
<dbReference type="GeneID" id="27338995"/>
<evidence type="ECO:0000256" key="1">
    <source>
        <dbReference type="ARBA" id="ARBA00022723"/>
    </source>
</evidence>
<sequence length="511" mass="57801">MIRAVADQRDATFEKTPTQHQRLRNMQVYTVDGPLRFVVMLIAGRIRRVKCDEGHPSCTRCSSTGRKCDYYNKQAPPPPAAYLLVIQVPRSPPPHARYIDLRIFDCYHRLLAPTLLNYGGEHFWNRLVLQACHHDEGINHLIMATTWAGIRNSKILLPGIDSPNAGLNYFSHYGKGLEMLGRAESPDPGVILMACLILMLCDELQENQYGALRHLMSGRKMITSYMSRNDRRYSDTSIAEIVRMFSRLELHTGEINHIATGRSLEILKSGAVPTRSSERLFFKFGSVDEAVNTLHRIAIDGARLQLNCSPPASRFHVVPNLTLRLNDWLHRFCSSEVGTQKERQILRLYHLSLDTLSRCAPFNNESAFDVYLSNIEQLVIVCNLRVFSTTPSLIPVLFFVATRYRSASVRRRAIELLRSCGTDGRILAAIAMKVVWVEERNVSEPITSADIPEGDRIRLVGMHTGASPDSLLVDYRVWPYRPTVPMEIVTVPIRRLSLAIGDFDPVHAVSI</sequence>
<keyword evidence="1" id="KW-0479">Metal-binding</keyword>
<dbReference type="InterPro" id="IPR001138">
    <property type="entry name" value="Zn2Cys6_DnaBD"/>
</dbReference>
<dbReference type="OrthoDB" id="2593732at2759"/>
<evidence type="ECO:0000313" key="8">
    <source>
        <dbReference type="EMBL" id="KIW09811.1"/>
    </source>
</evidence>
<dbReference type="RefSeq" id="XP_016230027.1">
    <property type="nucleotide sequence ID" value="XM_016386219.1"/>
</dbReference>
<dbReference type="GO" id="GO:0008270">
    <property type="term" value="F:zinc ion binding"/>
    <property type="evidence" value="ECO:0007669"/>
    <property type="project" value="InterPro"/>
</dbReference>
<dbReference type="EMBL" id="KN847502">
    <property type="protein sequence ID" value="KIW09811.1"/>
    <property type="molecule type" value="Genomic_DNA"/>
</dbReference>
<evidence type="ECO:0000259" key="7">
    <source>
        <dbReference type="Pfam" id="PF00172"/>
    </source>
</evidence>
<keyword evidence="5" id="KW-0804">Transcription</keyword>
<protein>
    <recommendedName>
        <fullName evidence="7">Zn(2)-C6 fungal-type domain-containing protein</fullName>
    </recommendedName>
</protein>
<evidence type="ECO:0000256" key="4">
    <source>
        <dbReference type="ARBA" id="ARBA00023125"/>
    </source>
</evidence>
<keyword evidence="9" id="KW-1185">Reference proteome</keyword>
<dbReference type="InterPro" id="IPR036864">
    <property type="entry name" value="Zn2-C6_fun-type_DNA-bd_sf"/>
</dbReference>
<dbReference type="InterPro" id="IPR052360">
    <property type="entry name" value="Transcr_Regulatory_Proteins"/>
</dbReference>
<dbReference type="Pfam" id="PF00172">
    <property type="entry name" value="Zn_clus"/>
    <property type="match status" value="1"/>
</dbReference>
<keyword evidence="2" id="KW-0862">Zinc</keyword>
<dbReference type="CDD" id="cd00067">
    <property type="entry name" value="GAL4"/>
    <property type="match status" value="1"/>
</dbReference>
<keyword evidence="3" id="KW-0805">Transcription regulation</keyword>
<dbReference type="HOGENOM" id="CLU_033644_0_0_1"/>
<dbReference type="AlphaFoldDB" id="A0A0D1Y4C7"/>
<dbReference type="STRING" id="91928.A0A0D1Y4C7"/>
<accession>A0A0D1Y4C7</accession>
<evidence type="ECO:0000256" key="5">
    <source>
        <dbReference type="ARBA" id="ARBA00023163"/>
    </source>
</evidence>
<evidence type="ECO:0000313" key="9">
    <source>
        <dbReference type="Proteomes" id="UP000053328"/>
    </source>
</evidence>
<dbReference type="PANTHER" id="PTHR36206:SF12">
    <property type="entry name" value="ASPERCRYPTIN BIOSYNTHESIS CLUSTER-SPECIFIC TRANSCRIPTION REGULATOR ATNN-RELATED"/>
    <property type="match status" value="1"/>
</dbReference>
<organism evidence="8 9">
    <name type="scientific">Exophiala spinifera</name>
    <dbReference type="NCBI Taxonomy" id="91928"/>
    <lineage>
        <taxon>Eukaryota</taxon>
        <taxon>Fungi</taxon>
        <taxon>Dikarya</taxon>
        <taxon>Ascomycota</taxon>
        <taxon>Pezizomycotina</taxon>
        <taxon>Eurotiomycetes</taxon>
        <taxon>Chaetothyriomycetidae</taxon>
        <taxon>Chaetothyriales</taxon>
        <taxon>Herpotrichiellaceae</taxon>
        <taxon>Exophiala</taxon>
    </lineage>
</organism>
<dbReference type="VEuPathDB" id="FungiDB:PV08_11912"/>
<dbReference type="SUPFAM" id="SSF57701">
    <property type="entry name" value="Zn2/Cys6 DNA-binding domain"/>
    <property type="match status" value="1"/>
</dbReference>
<reference evidence="8 9" key="1">
    <citation type="submission" date="2015-01" db="EMBL/GenBank/DDBJ databases">
        <title>The Genome Sequence of Exophiala spinifera CBS89968.</title>
        <authorList>
            <consortium name="The Broad Institute Genomics Platform"/>
            <person name="Cuomo C."/>
            <person name="de Hoog S."/>
            <person name="Gorbushina A."/>
            <person name="Stielow B."/>
            <person name="Teixiera M."/>
            <person name="Abouelleil A."/>
            <person name="Chapman S.B."/>
            <person name="Priest M."/>
            <person name="Young S.K."/>
            <person name="Wortman J."/>
            <person name="Nusbaum C."/>
            <person name="Birren B."/>
        </authorList>
    </citation>
    <scope>NUCLEOTIDE SEQUENCE [LARGE SCALE GENOMIC DNA]</scope>
    <source>
        <strain evidence="8 9">CBS 89968</strain>
    </source>
</reference>
<gene>
    <name evidence="8" type="ORF">PV08_11912</name>
</gene>
<evidence type="ECO:0000256" key="6">
    <source>
        <dbReference type="ARBA" id="ARBA00023242"/>
    </source>
</evidence>
<dbReference type="GO" id="GO:0000981">
    <property type="term" value="F:DNA-binding transcription factor activity, RNA polymerase II-specific"/>
    <property type="evidence" value="ECO:0007669"/>
    <property type="project" value="InterPro"/>
</dbReference>
<dbReference type="Gene3D" id="4.10.240.10">
    <property type="entry name" value="Zn(2)-C6 fungal-type DNA-binding domain"/>
    <property type="match status" value="1"/>
</dbReference>
<name>A0A0D1Y4C7_9EURO</name>
<evidence type="ECO:0000256" key="3">
    <source>
        <dbReference type="ARBA" id="ARBA00023015"/>
    </source>
</evidence>